<proteinExistence type="predicted"/>
<dbReference type="SMART" id="SM00855">
    <property type="entry name" value="PGAM"/>
    <property type="match status" value="1"/>
</dbReference>
<protein>
    <submittedName>
        <fullName evidence="2">Putative phosphoglycerate mutase</fullName>
    </submittedName>
</protein>
<organism evidence="2 3">
    <name type="scientific">Yimella lutea</name>
    <dbReference type="NCBI Taxonomy" id="587872"/>
    <lineage>
        <taxon>Bacteria</taxon>
        <taxon>Bacillati</taxon>
        <taxon>Actinomycetota</taxon>
        <taxon>Actinomycetes</taxon>
        <taxon>Micrococcales</taxon>
        <taxon>Dermacoccaceae</taxon>
        <taxon>Yimella</taxon>
    </lineage>
</organism>
<keyword evidence="3" id="KW-1185">Reference proteome</keyword>
<dbReference type="RefSeq" id="WP_141927066.1">
    <property type="nucleotide sequence ID" value="NZ_BAABCI010000004.1"/>
</dbReference>
<comment type="caution">
    <text evidence="2">The sequence shown here is derived from an EMBL/GenBank/DDBJ whole genome shotgun (WGS) entry which is preliminary data.</text>
</comment>
<evidence type="ECO:0000256" key="1">
    <source>
        <dbReference type="SAM" id="MobiDB-lite"/>
    </source>
</evidence>
<dbReference type="GO" id="GO:0016791">
    <property type="term" value="F:phosphatase activity"/>
    <property type="evidence" value="ECO:0007669"/>
    <property type="project" value="TreeGrafter"/>
</dbReference>
<dbReference type="EMBL" id="VFMO01000001">
    <property type="protein sequence ID" value="TQJ12737.1"/>
    <property type="molecule type" value="Genomic_DNA"/>
</dbReference>
<dbReference type="InterPro" id="IPR029033">
    <property type="entry name" value="His_PPase_superfam"/>
</dbReference>
<dbReference type="CDD" id="cd07067">
    <property type="entry name" value="HP_PGM_like"/>
    <property type="match status" value="1"/>
</dbReference>
<feature type="region of interest" description="Disordered" evidence="1">
    <location>
        <begin position="201"/>
        <end position="222"/>
    </location>
</feature>
<dbReference type="OrthoDB" id="9793115at2"/>
<dbReference type="Gene3D" id="3.40.50.1240">
    <property type="entry name" value="Phosphoglycerate mutase-like"/>
    <property type="match status" value="1"/>
</dbReference>
<evidence type="ECO:0000313" key="2">
    <source>
        <dbReference type="EMBL" id="TQJ12737.1"/>
    </source>
</evidence>
<dbReference type="InterPro" id="IPR050275">
    <property type="entry name" value="PGM_Phosphatase"/>
</dbReference>
<gene>
    <name evidence="2" type="ORF">FB459_0099</name>
</gene>
<sequence length="222" mass="23848">MRLILIRHGETPANVQGSLDTTLPGPGLTDRGVEQAEAIPAALHGEQIDGLWTSRALRTKQTIAPLAEHLGIEPQALPGTHEIQAGELEKRTDPDSIHAYLKLLGDWAEGDLDQRVPGGETGHEVLDRYDDSVARIEASGARTAVMVSHGAVIRFWTYQRADNIKDTDLAVEPLPNTGIVVLEGDSDEGWSVVSWLGTALAGTGPDDPDPYDGPTGHPFDED</sequence>
<dbReference type="InterPro" id="IPR013078">
    <property type="entry name" value="His_Pase_superF_clade-1"/>
</dbReference>
<dbReference type="InterPro" id="IPR001345">
    <property type="entry name" value="PG/BPGM_mutase_AS"/>
</dbReference>
<dbReference type="AlphaFoldDB" id="A0A542EBM1"/>
<name>A0A542EBM1_9MICO</name>
<dbReference type="GO" id="GO:0005737">
    <property type="term" value="C:cytoplasm"/>
    <property type="evidence" value="ECO:0007669"/>
    <property type="project" value="TreeGrafter"/>
</dbReference>
<dbReference type="Proteomes" id="UP000320806">
    <property type="component" value="Unassembled WGS sequence"/>
</dbReference>
<dbReference type="SUPFAM" id="SSF53254">
    <property type="entry name" value="Phosphoglycerate mutase-like"/>
    <property type="match status" value="1"/>
</dbReference>
<reference evidence="2 3" key="1">
    <citation type="submission" date="2019-06" db="EMBL/GenBank/DDBJ databases">
        <title>Sequencing the genomes of 1000 actinobacteria strains.</title>
        <authorList>
            <person name="Klenk H.-P."/>
        </authorList>
    </citation>
    <scope>NUCLEOTIDE SEQUENCE [LARGE SCALE GENOMIC DNA]</scope>
    <source>
        <strain evidence="2 3">DSM 19828</strain>
    </source>
</reference>
<dbReference type="PANTHER" id="PTHR48100:SF58">
    <property type="entry name" value="PE-PGRS FAMILY PROTEIN PE_PGRS11"/>
    <property type="match status" value="1"/>
</dbReference>
<dbReference type="Pfam" id="PF00300">
    <property type="entry name" value="His_Phos_1"/>
    <property type="match status" value="1"/>
</dbReference>
<accession>A0A542EBM1</accession>
<dbReference type="PROSITE" id="PS00175">
    <property type="entry name" value="PG_MUTASE"/>
    <property type="match status" value="1"/>
</dbReference>
<dbReference type="PANTHER" id="PTHR48100">
    <property type="entry name" value="BROAD-SPECIFICITY PHOSPHATASE YOR283W-RELATED"/>
    <property type="match status" value="1"/>
</dbReference>
<evidence type="ECO:0000313" key="3">
    <source>
        <dbReference type="Proteomes" id="UP000320806"/>
    </source>
</evidence>